<name>A0AAW0E6L9_9AGAR</name>
<sequence length="253" mass="28989">MYHDNRRTRHFSASTMINFQGLNRLPEKLLRILVLTDIYSVLTLSQVNSRLRAITSVKQLWVLLTSDLLARKLIDIPLEDISVMASEDLKMEVKRAVCGPRTWSPDSEDVPVPLRRYTVPLEDDRALSAVLLPGGNYLALHKHTGRSDTHLLECWDIRARRCILLSSVTSVDHVDPAEQVIETDHCRGGYSLSPEWLSEDWTEEWIAVTVRKDREPRHIKVEDGILTSRTLCGPVSQWRIGGFAFYFRGHFTV</sequence>
<reference evidence="1 2" key="1">
    <citation type="journal article" date="2024" name="J Genomics">
        <title>Draft genome sequencing and assembly of Favolaschia claudopus CIRM-BRFM 2984 isolated from oak limbs.</title>
        <authorList>
            <person name="Navarro D."/>
            <person name="Drula E."/>
            <person name="Chaduli D."/>
            <person name="Cazenave R."/>
            <person name="Ahrendt S."/>
            <person name="Wang J."/>
            <person name="Lipzen A."/>
            <person name="Daum C."/>
            <person name="Barry K."/>
            <person name="Grigoriev I.V."/>
            <person name="Favel A."/>
            <person name="Rosso M.N."/>
            <person name="Martin F."/>
        </authorList>
    </citation>
    <scope>NUCLEOTIDE SEQUENCE [LARGE SCALE GENOMIC DNA]</scope>
    <source>
        <strain evidence="1 2">CIRM-BRFM 2984</strain>
    </source>
</reference>
<dbReference type="Proteomes" id="UP001362999">
    <property type="component" value="Unassembled WGS sequence"/>
</dbReference>
<keyword evidence="2" id="KW-1185">Reference proteome</keyword>
<dbReference type="SUPFAM" id="SSF81383">
    <property type="entry name" value="F-box domain"/>
    <property type="match status" value="1"/>
</dbReference>
<dbReference type="EMBL" id="JAWWNJ010000003">
    <property type="protein sequence ID" value="KAK7059655.1"/>
    <property type="molecule type" value="Genomic_DNA"/>
</dbReference>
<accession>A0AAW0E6L9</accession>
<organism evidence="1 2">
    <name type="scientific">Favolaschia claudopus</name>
    <dbReference type="NCBI Taxonomy" id="2862362"/>
    <lineage>
        <taxon>Eukaryota</taxon>
        <taxon>Fungi</taxon>
        <taxon>Dikarya</taxon>
        <taxon>Basidiomycota</taxon>
        <taxon>Agaricomycotina</taxon>
        <taxon>Agaricomycetes</taxon>
        <taxon>Agaricomycetidae</taxon>
        <taxon>Agaricales</taxon>
        <taxon>Marasmiineae</taxon>
        <taxon>Mycenaceae</taxon>
        <taxon>Favolaschia</taxon>
    </lineage>
</organism>
<protein>
    <recommendedName>
        <fullName evidence="3">F-box domain-containing protein</fullName>
    </recommendedName>
</protein>
<comment type="caution">
    <text evidence="1">The sequence shown here is derived from an EMBL/GenBank/DDBJ whole genome shotgun (WGS) entry which is preliminary data.</text>
</comment>
<evidence type="ECO:0000313" key="1">
    <source>
        <dbReference type="EMBL" id="KAK7059655.1"/>
    </source>
</evidence>
<gene>
    <name evidence="1" type="ORF">R3P38DRAFT_965050</name>
</gene>
<evidence type="ECO:0000313" key="2">
    <source>
        <dbReference type="Proteomes" id="UP001362999"/>
    </source>
</evidence>
<proteinExistence type="predicted"/>
<dbReference type="AlphaFoldDB" id="A0AAW0E6L9"/>
<dbReference type="InterPro" id="IPR036047">
    <property type="entry name" value="F-box-like_dom_sf"/>
</dbReference>
<evidence type="ECO:0008006" key="3">
    <source>
        <dbReference type="Google" id="ProtNLM"/>
    </source>
</evidence>